<keyword evidence="5" id="KW-1185">Reference proteome</keyword>
<dbReference type="Gene3D" id="3.40.50.1820">
    <property type="entry name" value="alpha/beta hydrolase"/>
    <property type="match status" value="1"/>
</dbReference>
<dbReference type="Proteomes" id="UP000241769">
    <property type="component" value="Unassembled WGS sequence"/>
</dbReference>
<dbReference type="AlphaFoldDB" id="A0A2P6MQF9"/>
<feature type="domain" description="AB hydrolase-1" evidence="3">
    <location>
        <begin position="32"/>
        <end position="276"/>
    </location>
</feature>
<dbReference type="PANTHER" id="PTHR43329">
    <property type="entry name" value="EPOXIDE HYDROLASE"/>
    <property type="match status" value="1"/>
</dbReference>
<dbReference type="SUPFAM" id="SSF53474">
    <property type="entry name" value="alpha/beta-Hydrolases"/>
    <property type="match status" value="1"/>
</dbReference>
<dbReference type="STRING" id="1890364.A0A2P6MQF9"/>
<comment type="caution">
    <text evidence="4">The sequence shown here is derived from an EMBL/GenBank/DDBJ whole genome shotgun (WGS) entry which is preliminary data.</text>
</comment>
<organism evidence="4 5">
    <name type="scientific">Planoprotostelium fungivorum</name>
    <dbReference type="NCBI Taxonomy" id="1890364"/>
    <lineage>
        <taxon>Eukaryota</taxon>
        <taxon>Amoebozoa</taxon>
        <taxon>Evosea</taxon>
        <taxon>Variosea</taxon>
        <taxon>Cavosteliida</taxon>
        <taxon>Cavosteliaceae</taxon>
        <taxon>Planoprotostelium</taxon>
    </lineage>
</organism>
<name>A0A2P6MQF9_9EUKA</name>
<dbReference type="InterPro" id="IPR000639">
    <property type="entry name" value="Epox_hydrolase-like"/>
</dbReference>
<accession>A0A2P6MQF9</accession>
<protein>
    <recommendedName>
        <fullName evidence="3">AB hydrolase-1 domain-containing protein</fullName>
    </recommendedName>
</protein>
<dbReference type="PRINTS" id="PR00412">
    <property type="entry name" value="EPOXHYDRLASE"/>
</dbReference>
<dbReference type="GO" id="GO:0016787">
    <property type="term" value="F:hydrolase activity"/>
    <property type="evidence" value="ECO:0007669"/>
    <property type="project" value="UniProtKB-KW"/>
</dbReference>
<gene>
    <name evidence="4" type="ORF">PROFUN_08130</name>
</gene>
<dbReference type="InterPro" id="IPR029058">
    <property type="entry name" value="AB_hydrolase_fold"/>
</dbReference>
<comment type="similarity">
    <text evidence="2">Belongs to the AB hydrolase superfamily. Epoxide hydrolase family.</text>
</comment>
<evidence type="ECO:0000256" key="2">
    <source>
        <dbReference type="ARBA" id="ARBA00038334"/>
    </source>
</evidence>
<dbReference type="EMBL" id="MDYQ01000520">
    <property type="protein sequence ID" value="PRP73937.1"/>
    <property type="molecule type" value="Genomic_DNA"/>
</dbReference>
<evidence type="ECO:0000313" key="4">
    <source>
        <dbReference type="EMBL" id="PRP73937.1"/>
    </source>
</evidence>
<dbReference type="InterPro" id="IPR000073">
    <property type="entry name" value="AB_hydrolase_1"/>
</dbReference>
<sequence length="296" mass="33518">MDEHVRHSTAQVSSDSRLHYVTANPGNPEAHTVLLIHGYPQTWFQWRHVIEPLRTAGYHVVAPDYRGAGDSNKPPHGGFDKMSMAKELHTLITEVLKITEPITVVGHDIGGMVAFAYAALYPDQTRGLIFGECPLPGTQVYEDMKKSEGMWHFTFHNVPHLPETLTYGREGIYIRHFYERLCSDPSFLKDSDLDHYVKSFERAGAMRCGFELYRAFEQDATDNRNHLSSKGKLKMPVLGLVGERGPFSTVTSLMIEEVAEVPKVEMLDGAGHWCAEERPEATWQAIHQFIKTYQMA</sequence>
<keyword evidence="1" id="KW-0378">Hydrolase</keyword>
<evidence type="ECO:0000259" key="3">
    <source>
        <dbReference type="Pfam" id="PF00561"/>
    </source>
</evidence>
<evidence type="ECO:0000256" key="1">
    <source>
        <dbReference type="ARBA" id="ARBA00022801"/>
    </source>
</evidence>
<dbReference type="Pfam" id="PF00561">
    <property type="entry name" value="Abhydrolase_1"/>
    <property type="match status" value="1"/>
</dbReference>
<dbReference type="InParanoid" id="A0A2P6MQF9"/>
<proteinExistence type="inferred from homology"/>
<dbReference type="PRINTS" id="PR00111">
    <property type="entry name" value="ABHYDROLASE"/>
</dbReference>
<reference evidence="4 5" key="1">
    <citation type="journal article" date="2018" name="Genome Biol. Evol.">
        <title>Multiple Roots of Fruiting Body Formation in Amoebozoa.</title>
        <authorList>
            <person name="Hillmann F."/>
            <person name="Forbes G."/>
            <person name="Novohradska S."/>
            <person name="Ferling I."/>
            <person name="Riege K."/>
            <person name="Groth M."/>
            <person name="Westermann M."/>
            <person name="Marz M."/>
            <person name="Spaller T."/>
            <person name="Winckler T."/>
            <person name="Schaap P."/>
            <person name="Glockner G."/>
        </authorList>
    </citation>
    <scope>NUCLEOTIDE SEQUENCE [LARGE SCALE GENOMIC DNA]</scope>
    <source>
        <strain evidence="4 5">Jena</strain>
    </source>
</reference>
<evidence type="ECO:0000313" key="5">
    <source>
        <dbReference type="Proteomes" id="UP000241769"/>
    </source>
</evidence>
<dbReference type="OrthoDB" id="408373at2759"/>